<dbReference type="EMBL" id="JAEUBG010000470">
    <property type="protein sequence ID" value="KAH3688175.1"/>
    <property type="molecule type" value="Genomic_DNA"/>
</dbReference>
<keyword evidence="2" id="KW-1185">Reference proteome</keyword>
<gene>
    <name evidence="1" type="ORF">WICPIJ_000817</name>
</gene>
<proteinExistence type="predicted"/>
<reference evidence="1" key="1">
    <citation type="journal article" date="2021" name="Open Biol.">
        <title>Shared evolutionary footprints suggest mitochondrial oxidative damage underlies multiple complex I losses in fungi.</title>
        <authorList>
            <person name="Schikora-Tamarit M.A."/>
            <person name="Marcet-Houben M."/>
            <person name="Nosek J."/>
            <person name="Gabaldon T."/>
        </authorList>
    </citation>
    <scope>NUCLEOTIDE SEQUENCE</scope>
    <source>
        <strain evidence="1">CBS2887</strain>
    </source>
</reference>
<name>A0A9P8TRD4_WICPI</name>
<dbReference type="AlphaFoldDB" id="A0A9P8TRD4"/>
<evidence type="ECO:0000313" key="2">
    <source>
        <dbReference type="Proteomes" id="UP000774326"/>
    </source>
</evidence>
<evidence type="ECO:0000313" key="1">
    <source>
        <dbReference type="EMBL" id="KAH3688175.1"/>
    </source>
</evidence>
<reference evidence="1" key="2">
    <citation type="submission" date="2021-01" db="EMBL/GenBank/DDBJ databases">
        <authorList>
            <person name="Schikora-Tamarit M.A."/>
        </authorList>
    </citation>
    <scope>NUCLEOTIDE SEQUENCE</scope>
    <source>
        <strain evidence="1">CBS2887</strain>
    </source>
</reference>
<protein>
    <submittedName>
        <fullName evidence="1">Uncharacterized protein</fullName>
    </submittedName>
</protein>
<dbReference type="Proteomes" id="UP000774326">
    <property type="component" value="Unassembled WGS sequence"/>
</dbReference>
<accession>A0A9P8TRD4</accession>
<sequence>MYNFFWNSESYLSLNSSRVKLALRAEFIATSGCMMIGSLDKAVDPRIEESFGTSLHPKTERSRFLASCSKVSLDCLRTLSSFLKNKLPMAYCPSAGIVRFNKCLNSLAKKSWPIDIKIPAPSPLPSEETAPLCVMLHSKNLASETIL</sequence>
<comment type="caution">
    <text evidence="1">The sequence shown here is derived from an EMBL/GenBank/DDBJ whole genome shotgun (WGS) entry which is preliminary data.</text>
</comment>
<organism evidence="1 2">
    <name type="scientific">Wickerhamomyces pijperi</name>
    <name type="common">Yeast</name>
    <name type="synonym">Pichia pijperi</name>
    <dbReference type="NCBI Taxonomy" id="599730"/>
    <lineage>
        <taxon>Eukaryota</taxon>
        <taxon>Fungi</taxon>
        <taxon>Dikarya</taxon>
        <taxon>Ascomycota</taxon>
        <taxon>Saccharomycotina</taxon>
        <taxon>Saccharomycetes</taxon>
        <taxon>Phaffomycetales</taxon>
        <taxon>Wickerhamomycetaceae</taxon>
        <taxon>Wickerhamomyces</taxon>
    </lineage>
</organism>